<dbReference type="InterPro" id="IPR012942">
    <property type="entry name" value="SRR1-like"/>
</dbReference>
<dbReference type="PANTHER" id="PTHR42080:SF3">
    <property type="entry name" value="SRR1-LIKE DOMAIN-CONTAINING PROTEIN"/>
    <property type="match status" value="1"/>
</dbReference>
<evidence type="ECO:0000259" key="1">
    <source>
        <dbReference type="Pfam" id="PF07985"/>
    </source>
</evidence>
<name>A0A9W8TK85_9PEZI</name>
<evidence type="ECO:0000313" key="3">
    <source>
        <dbReference type="Proteomes" id="UP001148614"/>
    </source>
</evidence>
<protein>
    <recommendedName>
        <fullName evidence="1">SRR1-like domain-containing protein</fullName>
    </recommendedName>
</protein>
<gene>
    <name evidence="2" type="ORF">NPX13_g7605</name>
</gene>
<evidence type="ECO:0000313" key="2">
    <source>
        <dbReference type="EMBL" id="KAJ3565141.1"/>
    </source>
</evidence>
<reference evidence="2" key="1">
    <citation type="submission" date="2022-07" db="EMBL/GenBank/DDBJ databases">
        <title>Genome Sequence of Xylaria arbuscula.</title>
        <authorList>
            <person name="Buettner E."/>
        </authorList>
    </citation>
    <scope>NUCLEOTIDE SEQUENCE</scope>
    <source>
        <strain evidence="2">VT107</strain>
    </source>
</reference>
<sequence>MSASNSSISANQPYYTHLMLYDIEAKLELDGDTIPLINAAGDTVVVKNLDKGGRRGASGLRPNAPRFGHAVAFQDERDLQRLEKRGKPELFLPVYNTMRVFRGPSLFADQAREAFRTTLEDFKGSLEASAIISLVKKELRGRNIDKVIAFGLGPIGIAHPSLPRYSLYEHAAVIVLAEAVRKVTSASSVTVMVQEPAYTDVCKEVLGEFGFEVIEGYGAKGFALVDDHSVVLTHHPSFPFRQIIADLARPALICMQKSVSKDEEERQRGKPLDLRADVDSVRSRKMLDEYHSTELPIPRQKAFWDNTWYVRNELMPLSGLSG</sequence>
<proteinExistence type="predicted"/>
<dbReference type="Pfam" id="PF07985">
    <property type="entry name" value="SRR1"/>
    <property type="match status" value="1"/>
</dbReference>
<feature type="domain" description="SRR1-like" evidence="1">
    <location>
        <begin position="138"/>
        <end position="309"/>
    </location>
</feature>
<dbReference type="VEuPathDB" id="FungiDB:F4678DRAFT_485841"/>
<dbReference type="EMBL" id="JANPWZ010001525">
    <property type="protein sequence ID" value="KAJ3565141.1"/>
    <property type="molecule type" value="Genomic_DNA"/>
</dbReference>
<comment type="caution">
    <text evidence="2">The sequence shown here is derived from an EMBL/GenBank/DDBJ whole genome shotgun (WGS) entry which is preliminary data.</text>
</comment>
<dbReference type="Proteomes" id="UP001148614">
    <property type="component" value="Unassembled WGS sequence"/>
</dbReference>
<keyword evidence="3" id="KW-1185">Reference proteome</keyword>
<accession>A0A9W8TK85</accession>
<dbReference type="PANTHER" id="PTHR42080">
    <property type="entry name" value="SRR1 DOMAIN-CONTAINING PROTEIN"/>
    <property type="match status" value="1"/>
</dbReference>
<dbReference type="AlphaFoldDB" id="A0A9W8TK85"/>
<organism evidence="2 3">
    <name type="scientific">Xylaria arbuscula</name>
    <dbReference type="NCBI Taxonomy" id="114810"/>
    <lineage>
        <taxon>Eukaryota</taxon>
        <taxon>Fungi</taxon>
        <taxon>Dikarya</taxon>
        <taxon>Ascomycota</taxon>
        <taxon>Pezizomycotina</taxon>
        <taxon>Sordariomycetes</taxon>
        <taxon>Xylariomycetidae</taxon>
        <taxon>Xylariales</taxon>
        <taxon>Xylariaceae</taxon>
        <taxon>Xylaria</taxon>
    </lineage>
</organism>